<organism evidence="3">
    <name type="scientific">Tanacetum cinerariifolium</name>
    <name type="common">Dalmatian daisy</name>
    <name type="synonym">Chrysanthemum cinerariifolium</name>
    <dbReference type="NCBI Taxonomy" id="118510"/>
    <lineage>
        <taxon>Eukaryota</taxon>
        <taxon>Viridiplantae</taxon>
        <taxon>Streptophyta</taxon>
        <taxon>Embryophyta</taxon>
        <taxon>Tracheophyta</taxon>
        <taxon>Spermatophyta</taxon>
        <taxon>Magnoliopsida</taxon>
        <taxon>eudicotyledons</taxon>
        <taxon>Gunneridae</taxon>
        <taxon>Pentapetalae</taxon>
        <taxon>asterids</taxon>
        <taxon>campanulids</taxon>
        <taxon>Asterales</taxon>
        <taxon>Asteraceae</taxon>
        <taxon>Asteroideae</taxon>
        <taxon>Anthemideae</taxon>
        <taxon>Anthemidinae</taxon>
        <taxon>Tanacetum</taxon>
    </lineage>
</organism>
<name>A0A6L2MCU2_TANCI</name>
<feature type="domain" description="Reverse transcriptase Ty1/copia-type" evidence="2">
    <location>
        <begin position="25"/>
        <end position="96"/>
    </location>
</feature>
<gene>
    <name evidence="3" type="ORF">Tci_043468</name>
</gene>
<reference evidence="3" key="1">
    <citation type="journal article" date="2019" name="Sci. Rep.">
        <title>Draft genome of Tanacetum cinerariifolium, the natural source of mosquito coil.</title>
        <authorList>
            <person name="Yamashiro T."/>
            <person name="Shiraishi A."/>
            <person name="Satake H."/>
            <person name="Nakayama K."/>
        </authorList>
    </citation>
    <scope>NUCLEOTIDE SEQUENCE</scope>
</reference>
<dbReference type="AlphaFoldDB" id="A0A6L2MCU2"/>
<proteinExistence type="predicted"/>
<feature type="compositionally biased region" description="Basic and acidic residues" evidence="1">
    <location>
        <begin position="510"/>
        <end position="524"/>
    </location>
</feature>
<feature type="region of interest" description="Disordered" evidence="1">
    <location>
        <begin position="498"/>
        <end position="524"/>
    </location>
</feature>
<feature type="region of interest" description="Disordered" evidence="1">
    <location>
        <begin position="393"/>
        <end position="427"/>
    </location>
</feature>
<accession>A0A6L2MCU2</accession>
<feature type="compositionally biased region" description="Basic and acidic residues" evidence="1">
    <location>
        <begin position="414"/>
        <end position="427"/>
    </location>
</feature>
<dbReference type="EMBL" id="BKCJ010006314">
    <property type="protein sequence ID" value="GEU71490.1"/>
    <property type="molecule type" value="Genomic_DNA"/>
</dbReference>
<evidence type="ECO:0000256" key="1">
    <source>
        <dbReference type="SAM" id="MobiDB-lite"/>
    </source>
</evidence>
<protein>
    <submittedName>
        <fullName evidence="3">Retrovirus-related Pol polyprotein from transposon TNT 1-94</fullName>
    </submittedName>
</protein>
<sequence>MGISFETRLCYDNRSQVDLQIKLDEYGDVLKNKARLVAKGYRQEEGIDFEKSFAPVAWIEAIRIFIANAASKNMIIYQMDVKTAFFNGELKKDVYALRAWYNTLSRFFLDNKFSKGVVDLTLFTRKTGKHILLVQIYIDDIIFASIDPKTCDIFSKRDEFKILDVNDGANVIFLRPDLVFVVCMCARYQAKPIKKHLEHSWSKYIDICHRFIRDQVNNGVVELYFVTTDYKLTDVFTKALPRERFEFLLLRLGMKNNIADENVFAPAPTRSNDQILPFTAWTVLADKGNLGIPTKKGKKTKPHVIPYYWFMKLIIYYLGRNHNIHQCYGSPLNLAEDDLSLGNLKFVSKGKTDKVFGMQIPKELITNNIRNAPYYNAYLEMVAKRDKKITAEGGKEKKVHKGKSPLKLIDEDEEVHHEPKPQGEGKDYDLNQAIQMSLETFQSYGQAPVGGVAIHVQGEEITHIVVLEEKTVKLDEGQAGSDPGKTPESRPLLEHKHMDEDQAGPNPGQSHKDLAKPNPEPMHDDFIATVYPKAHESLKHTTEEHVYMENPLRSSWTLSSMKNLNDAFTFNDQFLNDKPMKEEPGKTTVETKAESMVIVPIHQASASIPPLSTPIIDLLPPKPISSPLQESVILATTEATTTTLLLPPPPQQQSTTDSF</sequence>
<evidence type="ECO:0000313" key="3">
    <source>
        <dbReference type="EMBL" id="GEU71490.1"/>
    </source>
</evidence>
<dbReference type="Pfam" id="PF07727">
    <property type="entry name" value="RVT_2"/>
    <property type="match status" value="1"/>
</dbReference>
<evidence type="ECO:0000259" key="2">
    <source>
        <dbReference type="Pfam" id="PF07727"/>
    </source>
</evidence>
<dbReference type="InterPro" id="IPR013103">
    <property type="entry name" value="RVT_2"/>
</dbReference>
<comment type="caution">
    <text evidence="3">The sequence shown here is derived from an EMBL/GenBank/DDBJ whole genome shotgun (WGS) entry which is preliminary data.</text>
</comment>